<name>A0A0L8G163_OCTBM</name>
<sequence>MYAHTDMFTPVPRTPGRTNQFPPLKIPVEYFLYHNRYYRLILFKTSEERRRKTRIKRYRTSQFCVTTFYVLHYISLAYVFGDSYSNECLVSY</sequence>
<organism evidence="2">
    <name type="scientific">Octopus bimaculoides</name>
    <name type="common">California two-spotted octopus</name>
    <dbReference type="NCBI Taxonomy" id="37653"/>
    <lineage>
        <taxon>Eukaryota</taxon>
        <taxon>Metazoa</taxon>
        <taxon>Spiralia</taxon>
        <taxon>Lophotrochozoa</taxon>
        <taxon>Mollusca</taxon>
        <taxon>Cephalopoda</taxon>
        <taxon>Coleoidea</taxon>
        <taxon>Octopodiformes</taxon>
        <taxon>Octopoda</taxon>
        <taxon>Incirrata</taxon>
        <taxon>Octopodidae</taxon>
        <taxon>Octopus</taxon>
    </lineage>
</organism>
<keyword evidence="1" id="KW-0472">Membrane</keyword>
<keyword evidence="1" id="KW-1133">Transmembrane helix</keyword>
<feature type="transmembrane region" description="Helical" evidence="1">
    <location>
        <begin position="60"/>
        <end position="80"/>
    </location>
</feature>
<keyword evidence="1" id="KW-0812">Transmembrane</keyword>
<evidence type="ECO:0000256" key="1">
    <source>
        <dbReference type="SAM" id="Phobius"/>
    </source>
</evidence>
<evidence type="ECO:0000313" key="2">
    <source>
        <dbReference type="EMBL" id="KOF70628.1"/>
    </source>
</evidence>
<dbReference type="AlphaFoldDB" id="A0A0L8G163"/>
<accession>A0A0L8G163</accession>
<dbReference type="EMBL" id="KQ424671">
    <property type="protein sequence ID" value="KOF70628.1"/>
    <property type="molecule type" value="Genomic_DNA"/>
</dbReference>
<protein>
    <submittedName>
        <fullName evidence="2">Uncharacterized protein</fullName>
    </submittedName>
</protein>
<gene>
    <name evidence="2" type="ORF">OCBIM_22002493mg</name>
</gene>
<proteinExistence type="predicted"/>
<reference evidence="2" key="1">
    <citation type="submission" date="2015-07" db="EMBL/GenBank/DDBJ databases">
        <title>MeaNS - Measles Nucleotide Surveillance Program.</title>
        <authorList>
            <person name="Tran T."/>
            <person name="Druce J."/>
        </authorList>
    </citation>
    <scope>NUCLEOTIDE SEQUENCE</scope>
    <source>
        <strain evidence="2">UCB-OBI-ISO-001</strain>
        <tissue evidence="2">Gonad</tissue>
    </source>
</reference>